<name>A0A6C2U919_PONDE</name>
<dbReference type="AlphaFoldDB" id="A0A6C2U919"/>
<protein>
    <recommendedName>
        <fullName evidence="5">AAA+ ATPase domain-containing protein</fullName>
    </recommendedName>
</protein>
<evidence type="ECO:0000259" key="1">
    <source>
        <dbReference type="Pfam" id="PF13173"/>
    </source>
</evidence>
<dbReference type="InterPro" id="IPR025420">
    <property type="entry name" value="DUF4143"/>
</dbReference>
<dbReference type="Gene3D" id="3.40.50.300">
    <property type="entry name" value="P-loop containing nucleotide triphosphate hydrolases"/>
    <property type="match status" value="1"/>
</dbReference>
<evidence type="ECO:0000259" key="2">
    <source>
        <dbReference type="Pfam" id="PF13635"/>
    </source>
</evidence>
<dbReference type="Proteomes" id="UP000366872">
    <property type="component" value="Unassembled WGS sequence"/>
</dbReference>
<reference evidence="3 4" key="1">
    <citation type="submission" date="2019-04" db="EMBL/GenBank/DDBJ databases">
        <authorList>
            <person name="Van Vliet M D."/>
        </authorList>
    </citation>
    <scope>NUCLEOTIDE SEQUENCE [LARGE SCALE GENOMIC DNA]</scope>
    <source>
        <strain evidence="3 4">F1</strain>
    </source>
</reference>
<organism evidence="3 4">
    <name type="scientific">Pontiella desulfatans</name>
    <dbReference type="NCBI Taxonomy" id="2750659"/>
    <lineage>
        <taxon>Bacteria</taxon>
        <taxon>Pseudomonadati</taxon>
        <taxon>Kiritimatiellota</taxon>
        <taxon>Kiritimatiellia</taxon>
        <taxon>Kiritimatiellales</taxon>
        <taxon>Pontiellaceae</taxon>
        <taxon>Pontiella</taxon>
    </lineage>
</organism>
<sequence length="389" mass="43326">MQMIVRDAVKVLEKRFSQVPVVALIGSRQVGKTTLAHALAIDKPTHYLDLERPSDIAKLADPELYLSRHSGQLVILDEIQRIPGLFPVLRSLVDERRRAGERSAQFLILGSASPELLQQSSETLAGRVSFIELNPLSLREVSQEAGGLERHWFRGGYPDGFLSSDDATAVQWCEDFIASYVERYLPQMGVMATPVQLRRFCSMLAHQQGATLNLSRLGNSLAIDGKTVRHYIDLLQGLFILRSLPAWSRNAGKRLVKAPKVYLRDTGVLHTLAGLHSLEHVLGHPLCGHSWEGYCIEQILDRLPPGYSASHYRTHAGAEIDLVLEAPSGEVLAVEIKRTLTPKLMPAFRESMKTIGASKGFYTMPHGDRFPLSEQVDAISLEDFLELDF</sequence>
<dbReference type="Pfam" id="PF13173">
    <property type="entry name" value="AAA_14"/>
    <property type="match status" value="1"/>
</dbReference>
<proteinExistence type="predicted"/>
<dbReference type="CDD" id="cd00009">
    <property type="entry name" value="AAA"/>
    <property type="match status" value="1"/>
</dbReference>
<dbReference type="InterPro" id="IPR041682">
    <property type="entry name" value="AAA_14"/>
</dbReference>
<evidence type="ECO:0000313" key="4">
    <source>
        <dbReference type="Proteomes" id="UP000366872"/>
    </source>
</evidence>
<dbReference type="PANTHER" id="PTHR43566">
    <property type="entry name" value="CONSERVED PROTEIN"/>
    <property type="match status" value="1"/>
</dbReference>
<dbReference type="InterPro" id="IPR027417">
    <property type="entry name" value="P-loop_NTPase"/>
</dbReference>
<dbReference type="PANTHER" id="PTHR43566:SF2">
    <property type="entry name" value="DUF4143 DOMAIN-CONTAINING PROTEIN"/>
    <property type="match status" value="1"/>
</dbReference>
<accession>A0A6C2U919</accession>
<evidence type="ECO:0000313" key="3">
    <source>
        <dbReference type="EMBL" id="VGO15884.1"/>
    </source>
</evidence>
<dbReference type="EMBL" id="CAAHFG010000003">
    <property type="protein sequence ID" value="VGO15884.1"/>
    <property type="molecule type" value="Genomic_DNA"/>
</dbReference>
<dbReference type="RefSeq" id="WP_222847279.1">
    <property type="nucleotide sequence ID" value="NZ_CAAHFG010000003.1"/>
</dbReference>
<feature type="domain" description="DUF4143" evidence="2">
    <location>
        <begin position="187"/>
        <end position="338"/>
    </location>
</feature>
<evidence type="ECO:0008006" key="5">
    <source>
        <dbReference type="Google" id="ProtNLM"/>
    </source>
</evidence>
<keyword evidence="4" id="KW-1185">Reference proteome</keyword>
<dbReference type="Pfam" id="PF13635">
    <property type="entry name" value="DUF4143"/>
    <property type="match status" value="1"/>
</dbReference>
<dbReference type="SUPFAM" id="SSF52540">
    <property type="entry name" value="P-loop containing nucleoside triphosphate hydrolases"/>
    <property type="match status" value="1"/>
</dbReference>
<feature type="domain" description="AAA" evidence="1">
    <location>
        <begin position="20"/>
        <end position="141"/>
    </location>
</feature>
<gene>
    <name evidence="3" type="ORF">PDESU_04472</name>
</gene>